<proteinExistence type="predicted"/>
<gene>
    <name evidence="1" type="ORF">ILUMI_12011</name>
</gene>
<dbReference type="AlphaFoldDB" id="A0A8K0D140"/>
<dbReference type="Proteomes" id="UP000801492">
    <property type="component" value="Unassembled WGS sequence"/>
</dbReference>
<keyword evidence="2" id="KW-1185">Reference proteome</keyword>
<dbReference type="EMBL" id="VTPC01007273">
    <property type="protein sequence ID" value="KAF2894157.1"/>
    <property type="molecule type" value="Genomic_DNA"/>
</dbReference>
<evidence type="ECO:0000313" key="1">
    <source>
        <dbReference type="EMBL" id="KAF2894157.1"/>
    </source>
</evidence>
<dbReference type="OrthoDB" id="5590282at2759"/>
<accession>A0A8K0D140</accession>
<name>A0A8K0D140_IGNLU</name>
<evidence type="ECO:0000313" key="2">
    <source>
        <dbReference type="Proteomes" id="UP000801492"/>
    </source>
</evidence>
<comment type="caution">
    <text evidence="1">The sequence shown here is derived from an EMBL/GenBank/DDBJ whole genome shotgun (WGS) entry which is preliminary data.</text>
</comment>
<sequence>MAPTRSARSTATIVPTTRRSLTRTKAKTGTTIDTDTRLPRVKRKASPLKEVGVKRSALGEINVNVTSHNKIANDKSKAIKKVIVQTKQLPSVKTVVKPKQNENLAPPCAPIQKIHTRANVRHLGVNHTAIKPKESNQTVKDNKIKTRLSNEFEKTDDSLYSSALEDIDISTRNSIEPPRTRSQTLSAERAANISLVAQQLERQLNLGNHEVPEGVNDFDKENWNDIFQVSHYTMDIFHYLKSREFETSIQHQI</sequence>
<protein>
    <submittedName>
        <fullName evidence="1">Uncharacterized protein</fullName>
    </submittedName>
</protein>
<reference evidence="1" key="1">
    <citation type="submission" date="2019-08" db="EMBL/GenBank/DDBJ databases">
        <title>The genome of the North American firefly Photinus pyralis.</title>
        <authorList>
            <consortium name="Photinus pyralis genome working group"/>
            <person name="Fallon T.R."/>
            <person name="Sander Lower S.E."/>
            <person name="Weng J.-K."/>
        </authorList>
    </citation>
    <scope>NUCLEOTIDE SEQUENCE</scope>
    <source>
        <strain evidence="1">TRF0915ILg1</strain>
        <tissue evidence="1">Whole body</tissue>
    </source>
</reference>
<organism evidence="1 2">
    <name type="scientific">Ignelater luminosus</name>
    <name type="common">Cucubano</name>
    <name type="synonym">Pyrophorus luminosus</name>
    <dbReference type="NCBI Taxonomy" id="2038154"/>
    <lineage>
        <taxon>Eukaryota</taxon>
        <taxon>Metazoa</taxon>
        <taxon>Ecdysozoa</taxon>
        <taxon>Arthropoda</taxon>
        <taxon>Hexapoda</taxon>
        <taxon>Insecta</taxon>
        <taxon>Pterygota</taxon>
        <taxon>Neoptera</taxon>
        <taxon>Endopterygota</taxon>
        <taxon>Coleoptera</taxon>
        <taxon>Polyphaga</taxon>
        <taxon>Elateriformia</taxon>
        <taxon>Elateroidea</taxon>
        <taxon>Elateridae</taxon>
        <taxon>Agrypninae</taxon>
        <taxon>Pyrophorini</taxon>
        <taxon>Ignelater</taxon>
    </lineage>
</organism>